<feature type="compositionally biased region" description="Basic residues" evidence="13">
    <location>
        <begin position="486"/>
        <end position="495"/>
    </location>
</feature>
<evidence type="ECO:0000259" key="14">
    <source>
        <dbReference type="PROSITE" id="PS50103"/>
    </source>
</evidence>
<dbReference type="PANTHER" id="PTHR46297:SF1">
    <property type="entry name" value="ZINC FINGER CCCH-TYPE WITH G PATCH DOMAIN-CONTAINING PROTEIN"/>
    <property type="match status" value="1"/>
</dbReference>
<dbReference type="PROSITE" id="PS50174">
    <property type="entry name" value="G_PATCH"/>
    <property type="match status" value="1"/>
</dbReference>
<comment type="caution">
    <text evidence="16">The sequence shown here is derived from an EMBL/GenBank/DDBJ whole genome shotgun (WGS) entry which is preliminary data.</text>
</comment>
<keyword evidence="5 12" id="KW-0479">Metal-binding</keyword>
<dbReference type="Gene3D" id="2.30.30.1190">
    <property type="match status" value="1"/>
</dbReference>
<comment type="subcellular location">
    <subcellularLocation>
        <location evidence="2">Nucleus</location>
    </subcellularLocation>
</comment>
<dbReference type="SMART" id="SM00443">
    <property type="entry name" value="G_patch"/>
    <property type="match status" value="1"/>
</dbReference>
<dbReference type="InterPro" id="IPR000467">
    <property type="entry name" value="G_patch_dom"/>
</dbReference>
<evidence type="ECO:0000313" key="17">
    <source>
        <dbReference type="Proteomes" id="UP001233999"/>
    </source>
</evidence>
<evidence type="ECO:0000256" key="5">
    <source>
        <dbReference type="ARBA" id="ARBA00022723"/>
    </source>
</evidence>
<feature type="region of interest" description="Disordered" evidence="13">
    <location>
        <begin position="394"/>
        <end position="415"/>
    </location>
</feature>
<evidence type="ECO:0000256" key="13">
    <source>
        <dbReference type="SAM" id="MobiDB-lite"/>
    </source>
</evidence>
<evidence type="ECO:0000256" key="10">
    <source>
        <dbReference type="ARBA" id="ARBA00023163"/>
    </source>
</evidence>
<evidence type="ECO:0000256" key="2">
    <source>
        <dbReference type="ARBA" id="ARBA00004123"/>
    </source>
</evidence>
<evidence type="ECO:0000256" key="9">
    <source>
        <dbReference type="ARBA" id="ARBA00023125"/>
    </source>
</evidence>
<keyword evidence="7 12" id="KW-0862">Zinc</keyword>
<keyword evidence="17" id="KW-1185">Reference proteome</keyword>
<dbReference type="PANTHER" id="PTHR46297">
    <property type="entry name" value="ZINC FINGER CCCH-TYPE WITH G PATCH DOMAIN-CONTAINING PROTEIN"/>
    <property type="match status" value="1"/>
</dbReference>
<evidence type="ECO:0000256" key="12">
    <source>
        <dbReference type="PROSITE-ProRule" id="PRU00723"/>
    </source>
</evidence>
<evidence type="ECO:0000256" key="8">
    <source>
        <dbReference type="ARBA" id="ARBA00023015"/>
    </source>
</evidence>
<feature type="domain" description="G-patch" evidence="15">
    <location>
        <begin position="298"/>
        <end position="344"/>
    </location>
</feature>
<dbReference type="SUPFAM" id="SSF63748">
    <property type="entry name" value="Tudor/PWWP/MBT"/>
    <property type="match status" value="1"/>
</dbReference>
<organism evidence="16 17">
    <name type="scientific">Diploptera punctata</name>
    <name type="common">Pacific beetle cockroach</name>
    <dbReference type="NCBI Taxonomy" id="6984"/>
    <lineage>
        <taxon>Eukaryota</taxon>
        <taxon>Metazoa</taxon>
        <taxon>Ecdysozoa</taxon>
        <taxon>Arthropoda</taxon>
        <taxon>Hexapoda</taxon>
        <taxon>Insecta</taxon>
        <taxon>Pterygota</taxon>
        <taxon>Neoptera</taxon>
        <taxon>Polyneoptera</taxon>
        <taxon>Dictyoptera</taxon>
        <taxon>Blattodea</taxon>
        <taxon>Blaberoidea</taxon>
        <taxon>Blaberidae</taxon>
        <taxon>Diplopterinae</taxon>
        <taxon>Diploptera</taxon>
    </lineage>
</organism>
<evidence type="ECO:0000256" key="4">
    <source>
        <dbReference type="ARBA" id="ARBA00022491"/>
    </source>
</evidence>
<dbReference type="GO" id="GO:0005634">
    <property type="term" value="C:nucleus"/>
    <property type="evidence" value="ECO:0007669"/>
    <property type="project" value="UniProtKB-SubCell"/>
</dbReference>
<dbReference type="Proteomes" id="UP001233999">
    <property type="component" value="Unassembled WGS sequence"/>
</dbReference>
<evidence type="ECO:0000256" key="1">
    <source>
        <dbReference type="ARBA" id="ARBA00004062"/>
    </source>
</evidence>
<gene>
    <name evidence="16" type="ORF">L9F63_019373</name>
</gene>
<dbReference type="CDD" id="cd20384">
    <property type="entry name" value="Tudor_ZGPAT"/>
    <property type="match status" value="1"/>
</dbReference>
<evidence type="ECO:0000256" key="3">
    <source>
        <dbReference type="ARBA" id="ARBA00022414"/>
    </source>
</evidence>
<dbReference type="GO" id="GO:0008270">
    <property type="term" value="F:zinc ion binding"/>
    <property type="evidence" value="ECO:0007669"/>
    <property type="project" value="UniProtKB-KW"/>
</dbReference>
<evidence type="ECO:0000256" key="6">
    <source>
        <dbReference type="ARBA" id="ARBA00022771"/>
    </source>
</evidence>
<dbReference type="EMBL" id="JASPKZ010006812">
    <property type="protein sequence ID" value="KAJ9587031.1"/>
    <property type="molecule type" value="Genomic_DNA"/>
</dbReference>
<accession>A0AAD7ZUN4</accession>
<feature type="domain" description="C3H1-type" evidence="14">
    <location>
        <begin position="165"/>
        <end position="188"/>
    </location>
</feature>
<feature type="region of interest" description="Disordered" evidence="13">
    <location>
        <begin position="363"/>
        <end position="382"/>
    </location>
</feature>
<evidence type="ECO:0000256" key="11">
    <source>
        <dbReference type="ARBA" id="ARBA00023242"/>
    </source>
</evidence>
<keyword evidence="6 12" id="KW-0863">Zinc-finger</keyword>
<dbReference type="SMART" id="SM00356">
    <property type="entry name" value="ZnF_C3H1"/>
    <property type="match status" value="1"/>
</dbReference>
<feature type="compositionally biased region" description="Low complexity" evidence="13">
    <location>
        <begin position="394"/>
        <end position="409"/>
    </location>
</feature>
<keyword evidence="10" id="KW-0804">Transcription</keyword>
<protein>
    <recommendedName>
        <fullName evidence="3">Zinc finger CCCH-type with G patch domain-containing protein</fullName>
    </recommendedName>
</protein>
<evidence type="ECO:0000259" key="15">
    <source>
        <dbReference type="PROSITE" id="PS50174"/>
    </source>
</evidence>
<keyword evidence="11" id="KW-0539">Nucleus</keyword>
<feature type="region of interest" description="Disordered" evidence="13">
    <location>
        <begin position="473"/>
        <end position="495"/>
    </location>
</feature>
<evidence type="ECO:0000256" key="7">
    <source>
        <dbReference type="ARBA" id="ARBA00022833"/>
    </source>
</evidence>
<comment type="function">
    <text evidence="1">Transcription repressor.</text>
</comment>
<dbReference type="AlphaFoldDB" id="A0AAD7ZUN4"/>
<keyword evidence="8" id="KW-0805">Transcription regulation</keyword>
<proteinExistence type="predicted"/>
<keyword evidence="4" id="KW-0678">Repressor</keyword>
<sequence length="495" mass="55549">MTDDARDLQQAIEQYEKQLSQVQSALAVSPPGAERDSLVSLKADIEELITLSKKNLSALENHASSSQDPVDQLDKEYALFKAELEEAEGKTNSESLPTETTTNIEEELSALQGMKCQAPHKHGWGEVSYHNALVCGAQVCDGGSTMDDIQVRIMFTNPTHRDMLPCPYYLEGECRFSDEQCHFSHGESVRLSDLKEYKEPNFSAVRPGLRILVLQEDKLWHRGVVLTSTGQNKYQVKLESSGKKTDVDLQHILPLDDEDTSSSDSESDDDVVIPAEIVEKSLTNVPLNAALGEWEKHTKGIGSRLMAQMGYVTGTGLGRHGEGRIEPVEVMIFPAGKSLDHCMELRENAGGDMDLFKAEKRLKRLQKKHQQQSERQYQRDKQQTRVFDFINSKLNNQKQNAQSSSSADNKGLKSETNKSLNMVGYLVGEDICRAEKDLAKLQQSLSRHAVGSKTHTIIASKVEDKQRELTRLRTSEMSINQEKNQRKDRKKLSVF</sequence>
<dbReference type="InterPro" id="IPR000571">
    <property type="entry name" value="Znf_CCCH"/>
</dbReference>
<reference evidence="16" key="2">
    <citation type="submission" date="2023-05" db="EMBL/GenBank/DDBJ databases">
        <authorList>
            <person name="Fouks B."/>
        </authorList>
    </citation>
    <scope>NUCLEOTIDE SEQUENCE</scope>
    <source>
        <strain evidence="16">Stay&amp;Tobe</strain>
        <tissue evidence="16">Testes</tissue>
    </source>
</reference>
<dbReference type="PROSITE" id="PS50103">
    <property type="entry name" value="ZF_C3H1"/>
    <property type="match status" value="1"/>
</dbReference>
<name>A0AAD7ZUN4_DIPPU</name>
<dbReference type="GO" id="GO:0001227">
    <property type="term" value="F:DNA-binding transcription repressor activity, RNA polymerase II-specific"/>
    <property type="evidence" value="ECO:0007669"/>
    <property type="project" value="TreeGrafter"/>
</dbReference>
<reference evidence="16" key="1">
    <citation type="journal article" date="2023" name="IScience">
        <title>Live-bearing cockroach genome reveals convergent evolutionary mechanisms linked to viviparity in insects and beyond.</title>
        <authorList>
            <person name="Fouks B."/>
            <person name="Harrison M.C."/>
            <person name="Mikhailova A.A."/>
            <person name="Marchal E."/>
            <person name="English S."/>
            <person name="Carruthers M."/>
            <person name="Jennings E.C."/>
            <person name="Chiamaka E.L."/>
            <person name="Frigard R.A."/>
            <person name="Pippel M."/>
            <person name="Attardo G.M."/>
            <person name="Benoit J.B."/>
            <person name="Bornberg-Bauer E."/>
            <person name="Tobe S.S."/>
        </authorList>
    </citation>
    <scope>NUCLEOTIDE SEQUENCE</scope>
    <source>
        <strain evidence="16">Stay&amp;Tobe</strain>
    </source>
</reference>
<evidence type="ECO:0000313" key="16">
    <source>
        <dbReference type="EMBL" id="KAJ9587031.1"/>
    </source>
</evidence>
<dbReference type="GO" id="GO:0000978">
    <property type="term" value="F:RNA polymerase II cis-regulatory region sequence-specific DNA binding"/>
    <property type="evidence" value="ECO:0007669"/>
    <property type="project" value="TreeGrafter"/>
</dbReference>
<feature type="zinc finger region" description="C3H1-type" evidence="12">
    <location>
        <begin position="165"/>
        <end position="188"/>
    </location>
</feature>
<keyword evidence="9" id="KW-0238">DNA-binding</keyword>
<dbReference type="Pfam" id="PF01585">
    <property type="entry name" value="G-patch"/>
    <property type="match status" value="1"/>
</dbReference>